<sequence>MTTPPVDPKIYTSDAEPGDVLIQLSYPTSNLDDAGIAELGVTDRMSGQALVRVRMNAEQFLGVMSNTGTVVGGAVVPVHPERIGKRSQHTSTAIARNSDLDPEQVKADYLANGWDTVRISKTNSGQQVSATRWVTDGPEPVATTPVDVEAVMAMVTEYGAECSKDAGLTDRAMELRDAIRAAITGQE</sequence>
<protein>
    <submittedName>
        <fullName evidence="1">Uncharacterized protein</fullName>
    </submittedName>
</protein>
<accession>A0A495JUM8</accession>
<dbReference type="RefSeq" id="WP_121160669.1">
    <property type="nucleotide sequence ID" value="NZ_RBKT01000001.1"/>
</dbReference>
<proteinExistence type="predicted"/>
<gene>
    <name evidence="1" type="ORF">BDK92_7194</name>
</gene>
<evidence type="ECO:0000313" key="2">
    <source>
        <dbReference type="Proteomes" id="UP000277671"/>
    </source>
</evidence>
<dbReference type="EMBL" id="RBKT01000001">
    <property type="protein sequence ID" value="RKR92716.1"/>
    <property type="molecule type" value="Genomic_DNA"/>
</dbReference>
<dbReference type="Proteomes" id="UP000277671">
    <property type="component" value="Unassembled WGS sequence"/>
</dbReference>
<reference evidence="1 2" key="1">
    <citation type="submission" date="2018-10" db="EMBL/GenBank/DDBJ databases">
        <title>Sequencing the genomes of 1000 actinobacteria strains.</title>
        <authorList>
            <person name="Klenk H.-P."/>
        </authorList>
    </citation>
    <scope>NUCLEOTIDE SEQUENCE [LARGE SCALE GENOMIC DNA]</scope>
    <source>
        <strain evidence="1 2">DSM 45175</strain>
    </source>
</reference>
<organism evidence="1 2">
    <name type="scientific">Micromonospora pisi</name>
    <dbReference type="NCBI Taxonomy" id="589240"/>
    <lineage>
        <taxon>Bacteria</taxon>
        <taxon>Bacillati</taxon>
        <taxon>Actinomycetota</taxon>
        <taxon>Actinomycetes</taxon>
        <taxon>Micromonosporales</taxon>
        <taxon>Micromonosporaceae</taxon>
        <taxon>Micromonospora</taxon>
    </lineage>
</organism>
<dbReference type="AlphaFoldDB" id="A0A495JUM8"/>
<dbReference type="OrthoDB" id="9794725at2"/>
<comment type="caution">
    <text evidence="1">The sequence shown here is derived from an EMBL/GenBank/DDBJ whole genome shotgun (WGS) entry which is preliminary data.</text>
</comment>
<name>A0A495JUM8_9ACTN</name>
<evidence type="ECO:0000313" key="1">
    <source>
        <dbReference type="EMBL" id="RKR92716.1"/>
    </source>
</evidence>
<keyword evidence="2" id="KW-1185">Reference proteome</keyword>